<dbReference type="AlphaFoldDB" id="A0A4Q8AL38"/>
<evidence type="ECO:0000256" key="3">
    <source>
        <dbReference type="ARBA" id="ARBA00022801"/>
    </source>
</evidence>
<dbReference type="InterPro" id="IPR001940">
    <property type="entry name" value="Peptidase_S1C"/>
</dbReference>
<feature type="transmembrane region" description="Helical" evidence="5">
    <location>
        <begin position="51"/>
        <end position="70"/>
    </location>
</feature>
<sequence length="404" mass="39518">MDGDTMDQQPGKHAQDPSAVPAENAAATAAHAAAEPAVHAGPTPFFSRPGVLLGGALVVGLVGGFLGGYLGQLAGSAGASTTGPIIAAPNAGVCDAESVASAVLPTIVTINVVSEAGGGVGTGSIVRDDGYILTNNHVVADAVNGATIVVTFSNGQQVPATLVGRSSQADIAVVKVDVDSALPTIAIGDSDTLAVGQPVVALGAPLGLSSTVTSGIVSALGRDVPVPADDGTMALLAGAVQTDAAINPGNSGGALVDCTGAQIGVNSAIATVPNESGQAGGGSVGIGFAVPVNLAMDLAEQLIEDGKVSYPYLGMQVVVIPQEVAERFNTAPGLFVEGVTAGGPAEDAGIEPGDIITALDGHAATNAAVLTRLKLTKQVGDTVEVSYLRGTETGRTTVTLSEAP</sequence>
<evidence type="ECO:0000256" key="5">
    <source>
        <dbReference type="SAM" id="Phobius"/>
    </source>
</evidence>
<accession>A0A4Q8AL38</accession>
<dbReference type="PANTHER" id="PTHR43343">
    <property type="entry name" value="PEPTIDASE S12"/>
    <property type="match status" value="1"/>
</dbReference>
<dbReference type="SUPFAM" id="SSF50156">
    <property type="entry name" value="PDZ domain-like"/>
    <property type="match status" value="1"/>
</dbReference>
<evidence type="ECO:0000256" key="2">
    <source>
        <dbReference type="ARBA" id="ARBA00022670"/>
    </source>
</evidence>
<evidence type="ECO:0000256" key="1">
    <source>
        <dbReference type="ARBA" id="ARBA00010541"/>
    </source>
</evidence>
<dbReference type="Gene3D" id="2.30.42.10">
    <property type="match status" value="1"/>
</dbReference>
<dbReference type="Proteomes" id="UP000291483">
    <property type="component" value="Unassembled WGS sequence"/>
</dbReference>
<dbReference type="PROSITE" id="PS50106">
    <property type="entry name" value="PDZ"/>
    <property type="match status" value="1"/>
</dbReference>
<evidence type="ECO:0000259" key="6">
    <source>
        <dbReference type="PROSITE" id="PS50106"/>
    </source>
</evidence>
<dbReference type="InterPro" id="IPR051201">
    <property type="entry name" value="Chloro_Bact_Ser_Proteases"/>
</dbReference>
<dbReference type="Pfam" id="PF13365">
    <property type="entry name" value="Trypsin_2"/>
    <property type="match status" value="1"/>
</dbReference>
<dbReference type="InterPro" id="IPR043504">
    <property type="entry name" value="Peptidase_S1_PA_chymotrypsin"/>
</dbReference>
<comment type="similarity">
    <text evidence="1">Belongs to the peptidase S1C family.</text>
</comment>
<dbReference type="SMART" id="SM00228">
    <property type="entry name" value="PDZ"/>
    <property type="match status" value="1"/>
</dbReference>
<dbReference type="PANTHER" id="PTHR43343:SF3">
    <property type="entry name" value="PROTEASE DO-LIKE 8, CHLOROPLASTIC"/>
    <property type="match status" value="1"/>
</dbReference>
<dbReference type="PRINTS" id="PR00834">
    <property type="entry name" value="PROTEASES2C"/>
</dbReference>
<reference evidence="7 8" key="1">
    <citation type="submission" date="2019-02" db="EMBL/GenBank/DDBJ databases">
        <title>Sequencing the genomes of 1000 actinobacteria strains.</title>
        <authorList>
            <person name="Klenk H.-P."/>
        </authorList>
    </citation>
    <scope>NUCLEOTIDE SEQUENCE [LARGE SCALE GENOMIC DNA]</scope>
    <source>
        <strain evidence="7 8">DSM 18319</strain>
    </source>
</reference>
<keyword evidence="5" id="KW-0472">Membrane</keyword>
<proteinExistence type="inferred from homology"/>
<dbReference type="Pfam" id="PF13180">
    <property type="entry name" value="PDZ_2"/>
    <property type="match status" value="1"/>
</dbReference>
<keyword evidence="5" id="KW-1133">Transmembrane helix</keyword>
<evidence type="ECO:0000313" key="7">
    <source>
        <dbReference type="EMBL" id="RZU64761.1"/>
    </source>
</evidence>
<dbReference type="SUPFAM" id="SSF50494">
    <property type="entry name" value="Trypsin-like serine proteases"/>
    <property type="match status" value="1"/>
</dbReference>
<feature type="domain" description="PDZ" evidence="6">
    <location>
        <begin position="302"/>
        <end position="391"/>
    </location>
</feature>
<gene>
    <name evidence="7" type="ORF">EV379_1068</name>
</gene>
<protein>
    <submittedName>
        <fullName evidence="7">Putative serine protease PepD</fullName>
    </submittedName>
</protein>
<evidence type="ECO:0000256" key="4">
    <source>
        <dbReference type="SAM" id="MobiDB-lite"/>
    </source>
</evidence>
<feature type="region of interest" description="Disordered" evidence="4">
    <location>
        <begin position="1"/>
        <end position="33"/>
    </location>
</feature>
<dbReference type="InterPro" id="IPR001478">
    <property type="entry name" value="PDZ"/>
</dbReference>
<comment type="caution">
    <text evidence="7">The sequence shown here is derived from an EMBL/GenBank/DDBJ whole genome shotgun (WGS) entry which is preliminary data.</text>
</comment>
<dbReference type="InterPro" id="IPR009003">
    <property type="entry name" value="Peptidase_S1_PA"/>
</dbReference>
<dbReference type="InterPro" id="IPR036034">
    <property type="entry name" value="PDZ_sf"/>
</dbReference>
<evidence type="ECO:0000313" key="8">
    <source>
        <dbReference type="Proteomes" id="UP000291483"/>
    </source>
</evidence>
<keyword evidence="2 7" id="KW-0645">Protease</keyword>
<dbReference type="GO" id="GO:0004252">
    <property type="term" value="F:serine-type endopeptidase activity"/>
    <property type="evidence" value="ECO:0007669"/>
    <property type="project" value="InterPro"/>
</dbReference>
<dbReference type="Gene3D" id="2.40.10.10">
    <property type="entry name" value="Trypsin-like serine proteases"/>
    <property type="match status" value="2"/>
</dbReference>
<dbReference type="GO" id="GO:0006508">
    <property type="term" value="P:proteolysis"/>
    <property type="evidence" value="ECO:0007669"/>
    <property type="project" value="UniProtKB-KW"/>
</dbReference>
<keyword evidence="3" id="KW-0378">Hydrolase</keyword>
<keyword evidence="5" id="KW-0812">Transmembrane</keyword>
<name>A0A4Q8AL38_9MICO</name>
<keyword evidence="8" id="KW-1185">Reference proteome</keyword>
<organism evidence="7 8">
    <name type="scientific">Microterricola gilva</name>
    <dbReference type="NCBI Taxonomy" id="393267"/>
    <lineage>
        <taxon>Bacteria</taxon>
        <taxon>Bacillati</taxon>
        <taxon>Actinomycetota</taxon>
        <taxon>Actinomycetes</taxon>
        <taxon>Micrococcales</taxon>
        <taxon>Microbacteriaceae</taxon>
        <taxon>Microterricola</taxon>
    </lineage>
</organism>
<feature type="compositionally biased region" description="Low complexity" evidence="4">
    <location>
        <begin position="19"/>
        <end position="33"/>
    </location>
</feature>
<dbReference type="EMBL" id="SHLC01000001">
    <property type="protein sequence ID" value="RZU64761.1"/>
    <property type="molecule type" value="Genomic_DNA"/>
</dbReference>